<accession>A0ABM8XUE5</accession>
<dbReference type="SUPFAM" id="SSF56524">
    <property type="entry name" value="Oxidoreductase molybdopterin-binding domain"/>
    <property type="match status" value="1"/>
</dbReference>
<proteinExistence type="predicted"/>
<evidence type="ECO:0000313" key="3">
    <source>
        <dbReference type="EMBL" id="CAG9183951.1"/>
    </source>
</evidence>
<sequence length="167" mass="18605">MTKHRGRQWGCLALALTITVSINANAQTATLDVSGKISRYTDRTTGTYRFSEVELLGLPQYHIVTATSWTPKSEFVGPLLLDVLARVGAHGSTLEFHSLNQYTFAIPVGDAARYGVILALSRDGKRLTPSDFGPIFVVYPRDQYPRELKTPITEAKYVWQVTGFRVQ</sequence>
<feature type="signal peptide" evidence="1">
    <location>
        <begin position="1"/>
        <end position="26"/>
    </location>
</feature>
<comment type="caution">
    <text evidence="3">The sequence shown here is derived from an EMBL/GenBank/DDBJ whole genome shotgun (WGS) entry which is preliminary data.</text>
</comment>
<dbReference type="RefSeq" id="WP_222208800.1">
    <property type="nucleotide sequence ID" value="NZ_CAJZAH010000010.1"/>
</dbReference>
<dbReference type="Pfam" id="PF00174">
    <property type="entry name" value="Oxidored_molyb"/>
    <property type="match status" value="1"/>
</dbReference>
<organism evidence="3 4">
    <name type="scientific">Cupriavidus respiraculi</name>
    <dbReference type="NCBI Taxonomy" id="195930"/>
    <lineage>
        <taxon>Bacteria</taxon>
        <taxon>Pseudomonadati</taxon>
        <taxon>Pseudomonadota</taxon>
        <taxon>Betaproteobacteria</taxon>
        <taxon>Burkholderiales</taxon>
        <taxon>Burkholderiaceae</taxon>
        <taxon>Cupriavidus</taxon>
    </lineage>
</organism>
<gene>
    <name evidence="3" type="ORF">LMG21510_04986</name>
</gene>
<keyword evidence="4" id="KW-1185">Reference proteome</keyword>
<feature type="chain" id="PRO_5046057891" description="Oxidoreductase molybdopterin-binding domain-containing protein" evidence="1">
    <location>
        <begin position="27"/>
        <end position="167"/>
    </location>
</feature>
<keyword evidence="1" id="KW-0732">Signal</keyword>
<dbReference type="InterPro" id="IPR036374">
    <property type="entry name" value="OxRdtase_Mopterin-bd_sf"/>
</dbReference>
<feature type="domain" description="Oxidoreductase molybdopterin-binding" evidence="2">
    <location>
        <begin position="68"/>
        <end position="140"/>
    </location>
</feature>
<dbReference type="Proteomes" id="UP000721236">
    <property type="component" value="Unassembled WGS sequence"/>
</dbReference>
<dbReference type="Gene3D" id="3.90.420.10">
    <property type="entry name" value="Oxidoreductase, molybdopterin-binding domain"/>
    <property type="match status" value="1"/>
</dbReference>
<dbReference type="EMBL" id="CAJZAH010000010">
    <property type="protein sequence ID" value="CAG9183951.1"/>
    <property type="molecule type" value="Genomic_DNA"/>
</dbReference>
<evidence type="ECO:0000313" key="4">
    <source>
        <dbReference type="Proteomes" id="UP000721236"/>
    </source>
</evidence>
<name>A0ABM8XUE5_9BURK</name>
<evidence type="ECO:0000259" key="2">
    <source>
        <dbReference type="Pfam" id="PF00174"/>
    </source>
</evidence>
<reference evidence="3 4" key="1">
    <citation type="submission" date="2021-08" db="EMBL/GenBank/DDBJ databases">
        <authorList>
            <person name="Peeters C."/>
        </authorList>
    </citation>
    <scope>NUCLEOTIDE SEQUENCE [LARGE SCALE GENOMIC DNA]</scope>
    <source>
        <strain evidence="3 4">LMG 21510</strain>
    </source>
</reference>
<protein>
    <recommendedName>
        <fullName evidence="2">Oxidoreductase molybdopterin-binding domain-containing protein</fullName>
    </recommendedName>
</protein>
<evidence type="ECO:0000256" key="1">
    <source>
        <dbReference type="SAM" id="SignalP"/>
    </source>
</evidence>
<dbReference type="InterPro" id="IPR000572">
    <property type="entry name" value="OxRdtase_Mopterin-bd_dom"/>
</dbReference>